<dbReference type="InterPro" id="IPR036420">
    <property type="entry name" value="BRCT_dom_sf"/>
</dbReference>
<organism evidence="3 4">
    <name type="scientific">Letharia lupina</name>
    <dbReference type="NCBI Taxonomy" id="560253"/>
    <lineage>
        <taxon>Eukaryota</taxon>
        <taxon>Fungi</taxon>
        <taxon>Dikarya</taxon>
        <taxon>Ascomycota</taxon>
        <taxon>Pezizomycotina</taxon>
        <taxon>Lecanoromycetes</taxon>
        <taxon>OSLEUM clade</taxon>
        <taxon>Lecanoromycetidae</taxon>
        <taxon>Lecanorales</taxon>
        <taxon>Lecanorineae</taxon>
        <taxon>Parmeliaceae</taxon>
        <taxon>Letharia</taxon>
    </lineage>
</organism>
<feature type="compositionally biased region" description="Polar residues" evidence="1">
    <location>
        <begin position="320"/>
        <end position="337"/>
    </location>
</feature>
<feature type="region of interest" description="Disordered" evidence="1">
    <location>
        <begin position="571"/>
        <end position="591"/>
    </location>
</feature>
<dbReference type="PANTHER" id="PTHR14625:SF3">
    <property type="entry name" value="MICROCEPHALIN"/>
    <property type="match status" value="1"/>
</dbReference>
<feature type="domain" description="BRCT" evidence="2">
    <location>
        <begin position="971"/>
        <end position="1018"/>
    </location>
</feature>
<feature type="compositionally biased region" description="Basic residues" evidence="1">
    <location>
        <begin position="54"/>
        <end position="70"/>
    </location>
</feature>
<feature type="compositionally biased region" description="Polar residues" evidence="1">
    <location>
        <begin position="249"/>
        <end position="258"/>
    </location>
</feature>
<accession>A0A8H6CPH5</accession>
<dbReference type="EMBL" id="JACCJB010000005">
    <property type="protein sequence ID" value="KAF6227064.1"/>
    <property type="molecule type" value="Genomic_DNA"/>
</dbReference>
<feature type="compositionally biased region" description="Polar residues" evidence="1">
    <location>
        <begin position="669"/>
        <end position="684"/>
    </location>
</feature>
<evidence type="ECO:0000313" key="3">
    <source>
        <dbReference type="EMBL" id="KAF6227064.1"/>
    </source>
</evidence>
<keyword evidence="4" id="KW-1185">Reference proteome</keyword>
<proteinExistence type="predicted"/>
<dbReference type="PANTHER" id="PTHR14625">
    <property type="entry name" value="MICROCEPHALIN"/>
    <property type="match status" value="1"/>
</dbReference>
<feature type="region of interest" description="Disordered" evidence="1">
    <location>
        <begin position="1"/>
        <end position="264"/>
    </location>
</feature>
<feature type="compositionally biased region" description="Polar residues" evidence="1">
    <location>
        <begin position="478"/>
        <end position="488"/>
    </location>
</feature>
<feature type="region of interest" description="Disordered" evidence="1">
    <location>
        <begin position="415"/>
        <end position="510"/>
    </location>
</feature>
<evidence type="ECO:0000256" key="1">
    <source>
        <dbReference type="SAM" id="MobiDB-lite"/>
    </source>
</evidence>
<sequence length="1305" mass="141517">MPATQAAKRKKTVDMTDSPPKRVTRARAKTTNSDDVASKPRATKITTASAKAAAMKKKPAVQAKAVKRKTRADDEDGEAIDGAVLGQEKKPGPTKAVGRAKNGDTDEKEEDQMPDALRTRARPTKAPAAEVTELEAPKTRGRPKKTLEITPAVLEVQEEIEKPEPVKKTTRGRPITNATKTPSIAPATRPAAAAQKKRVKFQQEPDKENVPIETEGPKKSAMKPTGLKAKPVRKPAAARATTRGRKIVTPTTQESQGLETKDVLPLSPKKVNQIAKSDPIISEDELAGEKTPIRALSKSPAKRIMSPVKDFGSVSKLNFAQDTAPSSPLKPTSSSIFASPARRPPTSPFKDALKSSPKRVQLGDPIAQPVLLSSRTPMKASFLQESPRRGTLRDNMTQPILLPSKSPFKISLLQESPKRVRMEEKTTQPILVPSKSPFKASLLQSPARRPTASPTKSTGLGSPVKSSMKAAALHAAITSRQSSPSKAPSLSPEKVVSSPFRAARSPEQTVKVHTITDEEREVDAEEDDFPEFHSESPIIDVAAEAESPLRTTAATFEEPVSFDDTIMIDQSEPVARSDDISESSKPAETPTVFKGPAFWLASAALRRVSIESGSEDELASPDKGYGFTPLRSHGVSAEDFGTPAVLDGQDSDISEDQLSFTPLADQLSSWAASSPNKQNATSRPRQTRGMFSLGGVSMIVAPEQTISDIPTGSPAKSSFFEDEMVMRDGEEDVEDTSFAEMDVGNEHDIAALQVSQESQTSEEYGDENAVPSGAERLRAEQDHTLTCTPAKVFTPAKKISQQPREIHTVSKVPLRASAEDTPLIVTRQRSRSFGGPLSVVSEPHHARLKQSEIPDNAENEHVTLDRPATPVLAATTIPQTPGSAMRLDAETPGRTARKGVIPDVLQGAVVFVDVHTSEGADASGIFVDLLTQMGARCVKQWSWNPRASMGSSLNSTTPEAASPDTTKVGITHVVYKDGGKRTLEKIRSSNGVVLCVGVGWVLDCEREDKWLNEADYAIDTSMIPRGGSRRRKSMEPRALANMNGNLITASIETPAKISSENEISPTTEFLTFDTPASRRDTFIIERQIAREEEPTVAPATPIAASAQDDMLEDGSTWGSPTTPYYLSKGAELVQRTCPPKQMGFPVNGEIDDQPDETVRRRLLEARRKSACESTPTQQTITSFTSLFYSRFQSDIEIFKTEIPQPPELPKQPTPELPEQSPQLSEQPAIPEQSVVPKQPVVPERPIVSLPAMSAQSVLSQPSVVSQPTAEPRIGMNRDHWFTSHTSLSNPVVSRLHIYASRSRAY</sequence>
<feature type="compositionally biased region" description="Basic and acidic residues" evidence="1">
    <location>
        <begin position="416"/>
        <end position="426"/>
    </location>
</feature>
<dbReference type="GeneID" id="59336901"/>
<feature type="compositionally biased region" description="Pro residues" evidence="1">
    <location>
        <begin position="1203"/>
        <end position="1215"/>
    </location>
</feature>
<feature type="compositionally biased region" description="Low complexity" evidence="1">
    <location>
        <begin position="43"/>
        <end position="53"/>
    </location>
</feature>
<comment type="caution">
    <text evidence="3">The sequence shown here is derived from an EMBL/GenBank/DDBJ whole genome shotgun (WGS) entry which is preliminary data.</text>
</comment>
<dbReference type="Proteomes" id="UP000593566">
    <property type="component" value="Unassembled WGS sequence"/>
</dbReference>
<evidence type="ECO:0000313" key="4">
    <source>
        <dbReference type="Proteomes" id="UP000593566"/>
    </source>
</evidence>
<dbReference type="SUPFAM" id="SSF52113">
    <property type="entry name" value="BRCT domain"/>
    <property type="match status" value="1"/>
</dbReference>
<feature type="region of interest" description="Disordered" evidence="1">
    <location>
        <begin position="1203"/>
        <end position="1237"/>
    </location>
</feature>
<gene>
    <name evidence="3" type="ORF">HO133_008505</name>
</gene>
<feature type="compositionally biased region" description="Basic and acidic residues" evidence="1">
    <location>
        <begin position="201"/>
        <end position="218"/>
    </location>
</feature>
<protein>
    <recommendedName>
        <fullName evidence="2">BRCT domain-containing protein</fullName>
    </recommendedName>
</protein>
<dbReference type="InterPro" id="IPR001357">
    <property type="entry name" value="BRCT_dom"/>
</dbReference>
<dbReference type="InterPro" id="IPR022047">
    <property type="entry name" value="Microcephalin-like"/>
</dbReference>
<dbReference type="GO" id="GO:0000278">
    <property type="term" value="P:mitotic cell cycle"/>
    <property type="evidence" value="ECO:0007669"/>
    <property type="project" value="TreeGrafter"/>
</dbReference>
<dbReference type="Gene3D" id="3.40.50.10190">
    <property type="entry name" value="BRCT domain"/>
    <property type="match status" value="1"/>
</dbReference>
<name>A0A8H6CPH5_9LECA</name>
<dbReference type="RefSeq" id="XP_037155372.1">
    <property type="nucleotide sequence ID" value="XM_037299371.1"/>
</dbReference>
<feature type="region of interest" description="Disordered" evidence="1">
    <location>
        <begin position="320"/>
        <end position="403"/>
    </location>
</feature>
<dbReference type="PROSITE" id="PS50172">
    <property type="entry name" value="BRCT"/>
    <property type="match status" value="1"/>
</dbReference>
<feature type="region of interest" description="Disordered" evidence="1">
    <location>
        <begin position="669"/>
        <end position="688"/>
    </location>
</feature>
<feature type="compositionally biased region" description="Low complexity" evidence="1">
    <location>
        <begin position="185"/>
        <end position="194"/>
    </location>
</feature>
<evidence type="ECO:0000259" key="2">
    <source>
        <dbReference type="PROSITE" id="PS50172"/>
    </source>
</evidence>
<reference evidence="3 4" key="1">
    <citation type="journal article" date="2020" name="Genomics">
        <title>Complete, high-quality genomes from long-read metagenomic sequencing of two wolf lichen thalli reveals enigmatic genome architecture.</title>
        <authorList>
            <person name="McKenzie S.K."/>
            <person name="Walston R.F."/>
            <person name="Allen J.L."/>
        </authorList>
    </citation>
    <scope>NUCLEOTIDE SEQUENCE [LARGE SCALE GENOMIC DNA]</scope>
    <source>
        <strain evidence="3">WasteWater1</strain>
    </source>
</reference>
<dbReference type="CDD" id="cd17716">
    <property type="entry name" value="BRCT_microcephalin_rpt1"/>
    <property type="match status" value="1"/>
</dbReference>